<keyword evidence="2" id="KW-1185">Reference proteome</keyword>
<dbReference type="RefSeq" id="WP_315945591.1">
    <property type="nucleotide sequence ID" value="NZ_JAWCUA010000001.1"/>
</dbReference>
<organism evidence="1 2">
    <name type="scientific">Psychrosphaera aquimarina</name>
    <dbReference type="NCBI Taxonomy" id="2044854"/>
    <lineage>
        <taxon>Bacteria</taxon>
        <taxon>Pseudomonadati</taxon>
        <taxon>Pseudomonadota</taxon>
        <taxon>Gammaproteobacteria</taxon>
        <taxon>Alteromonadales</taxon>
        <taxon>Pseudoalteromonadaceae</taxon>
        <taxon>Psychrosphaera</taxon>
    </lineage>
</organism>
<name>A0ABU3QW81_9GAMM</name>
<dbReference type="Proteomes" id="UP001257914">
    <property type="component" value="Unassembled WGS sequence"/>
</dbReference>
<evidence type="ECO:0000313" key="1">
    <source>
        <dbReference type="EMBL" id="MDU0111690.1"/>
    </source>
</evidence>
<dbReference type="EMBL" id="JAWCUA010000001">
    <property type="protein sequence ID" value="MDU0111690.1"/>
    <property type="molecule type" value="Genomic_DNA"/>
</dbReference>
<proteinExistence type="predicted"/>
<sequence>MSLKGMASDDLSMQAEGTLGEPISSLDLNAISKMDKLLDVRPNLIDEYIQLQRDIKTLTAVLLVKEGAHTEEFQKFNEYQKLISNKYNPNQIFNLYRQLDVQSHQQDIANNEYDLNRLKLKLYTAQVRYQQVEIEVEQAYLTKYAVDDKELTNGLLANEALLIKDDQQKVVFNLLKSYENNPRTFAQILSHPSVVALLPDYLKEQLNIFKEANISLVQALNKPEVMKAVISKVNAIDFSPAQLEDDVNKSIYSEQQVPKILNSIVMPIYISSDLDADTVNPVEAIELYDLPLPSQELVFLLASIRENNTTSVYSSLSDYSLDQIVDWDGLEPTYTVASQSEYLTALNNAHGPENLDISEVLPDSLTATFNGEMQGQLMDGSGVVSGDISLDVNFSGNSNTQIEGNFTLNTDQSAINGVIPSTLISGPENFELNFTTDSQQQGGFNGSFFGPNAEEMGGVWVLGNDIDGFNGALGRFRAKR</sequence>
<dbReference type="InterPro" id="IPR011250">
    <property type="entry name" value="OMP/PagP_B-barrel"/>
</dbReference>
<protein>
    <submittedName>
        <fullName evidence="1">Transferrin-binding protein-like solute binding protein</fullName>
    </submittedName>
</protein>
<dbReference type="Gene3D" id="2.40.160.90">
    <property type="match status" value="1"/>
</dbReference>
<reference evidence="1 2" key="1">
    <citation type="submission" date="2023-10" db="EMBL/GenBank/DDBJ databases">
        <title>Psychrosphaera aquimaarina strain SW33 isolated from seawater.</title>
        <authorList>
            <person name="Bayburt H."/>
            <person name="Kim J.M."/>
            <person name="Choi B.J."/>
            <person name="Jeon C.O."/>
        </authorList>
    </citation>
    <scope>NUCLEOTIDE SEQUENCE [LARGE SCALE GENOMIC DNA]</scope>
    <source>
        <strain evidence="1 2">KCTC 52743</strain>
    </source>
</reference>
<dbReference type="SUPFAM" id="SSF56925">
    <property type="entry name" value="OMPA-like"/>
    <property type="match status" value="1"/>
</dbReference>
<accession>A0ABU3QW81</accession>
<evidence type="ECO:0000313" key="2">
    <source>
        <dbReference type="Proteomes" id="UP001257914"/>
    </source>
</evidence>
<comment type="caution">
    <text evidence="1">The sequence shown here is derived from an EMBL/GenBank/DDBJ whole genome shotgun (WGS) entry which is preliminary data.</text>
</comment>
<gene>
    <name evidence="1" type="ORF">RT723_01415</name>
</gene>